<evidence type="ECO:0000259" key="1">
    <source>
        <dbReference type="PROSITE" id="PS50883"/>
    </source>
</evidence>
<dbReference type="InterPro" id="IPR001633">
    <property type="entry name" value="EAL_dom"/>
</dbReference>
<protein>
    <submittedName>
        <fullName evidence="2">Diguanylate cyclase/phosphodiesterase (GGDEF &amp; EAL domains) with PAS/PAC sensor(S)</fullName>
    </submittedName>
</protein>
<comment type="caution">
    <text evidence="2">The sequence shown here is derived from an EMBL/GenBank/DDBJ whole genome shotgun (WGS) entry which is preliminary data.</text>
</comment>
<evidence type="ECO:0000313" key="2">
    <source>
        <dbReference type="EMBL" id="KAE8544198.1"/>
    </source>
</evidence>
<gene>
    <name evidence="2" type="ORF">F6453_3455</name>
</gene>
<dbReference type="GO" id="GO:0071111">
    <property type="term" value="F:cyclic-guanylate-specific phosphodiesterase activity"/>
    <property type="evidence" value="ECO:0007669"/>
    <property type="project" value="InterPro"/>
</dbReference>
<dbReference type="SMART" id="SM00052">
    <property type="entry name" value="EAL"/>
    <property type="match status" value="1"/>
</dbReference>
<evidence type="ECO:0000313" key="3">
    <source>
        <dbReference type="Proteomes" id="UP000469950"/>
    </source>
</evidence>
<dbReference type="Pfam" id="PF00563">
    <property type="entry name" value="EAL"/>
    <property type="match status" value="1"/>
</dbReference>
<sequence>MVDFITEISRQPEPLAALQGLMATNGLELAFQPKFRCLDGAIAGIEVLARWPGARYTWQQPEYFVRLAEQQSLSPTLDLQVLTKTQETLHALPARLRNALGPVSVNVSAHSIMDEEFMTDIKRLFSPTKNSNIHFELTETASLFCLKRACEIFTTLSRLGISLSIDDFLQGYNTLEVLDALPAKEIKIDRKDIARMHERAGFRRVAAMITIAKQKRLRITAEGIENEGQWSLLKSMGCDFCQGFWLSPPLTVDELSALSESMTLHRPQ</sequence>
<dbReference type="Proteomes" id="UP000469950">
    <property type="component" value="Unassembled WGS sequence"/>
</dbReference>
<dbReference type="InterPro" id="IPR050706">
    <property type="entry name" value="Cyclic-di-GMP_PDE-like"/>
</dbReference>
<dbReference type="AlphaFoldDB" id="A0A833JM99"/>
<accession>A0A833JM99</accession>
<dbReference type="InterPro" id="IPR035919">
    <property type="entry name" value="EAL_sf"/>
</dbReference>
<dbReference type="EMBL" id="WBMP01000020">
    <property type="protein sequence ID" value="KAE8544198.1"/>
    <property type="molecule type" value="Genomic_DNA"/>
</dbReference>
<dbReference type="PANTHER" id="PTHR33121:SF79">
    <property type="entry name" value="CYCLIC DI-GMP PHOSPHODIESTERASE PDED-RELATED"/>
    <property type="match status" value="1"/>
</dbReference>
<proteinExistence type="predicted"/>
<feature type="domain" description="EAL" evidence="1">
    <location>
        <begin position="11"/>
        <end position="263"/>
    </location>
</feature>
<dbReference type="SUPFAM" id="SSF141868">
    <property type="entry name" value="EAL domain-like"/>
    <property type="match status" value="1"/>
</dbReference>
<dbReference type="Gene3D" id="3.20.20.450">
    <property type="entry name" value="EAL domain"/>
    <property type="match status" value="1"/>
</dbReference>
<name>A0A833JM99_MARNT</name>
<dbReference type="PROSITE" id="PS50883">
    <property type="entry name" value="EAL"/>
    <property type="match status" value="1"/>
</dbReference>
<reference evidence="2 3" key="1">
    <citation type="submission" date="2019-10" db="EMBL/GenBank/DDBJ databases">
        <title>Draft genome sequence of Marinobacter hydrocarbonoclasticus NCT7M from the microbiome of the marine copepod.</title>
        <authorList>
            <person name="Nuttall R."/>
            <person name="Sharma G."/>
            <person name="Moisander P."/>
        </authorList>
    </citation>
    <scope>NUCLEOTIDE SEQUENCE [LARGE SCALE GENOMIC DNA]</scope>
    <source>
        <strain evidence="2 3">NCT7M</strain>
    </source>
</reference>
<organism evidence="2 3">
    <name type="scientific">Marinobacter nauticus</name>
    <name type="common">Marinobacter hydrocarbonoclasticus</name>
    <name type="synonym">Marinobacter aquaeolei</name>
    <dbReference type="NCBI Taxonomy" id="2743"/>
    <lineage>
        <taxon>Bacteria</taxon>
        <taxon>Pseudomonadati</taxon>
        <taxon>Pseudomonadota</taxon>
        <taxon>Gammaproteobacteria</taxon>
        <taxon>Pseudomonadales</taxon>
        <taxon>Marinobacteraceae</taxon>
        <taxon>Marinobacter</taxon>
    </lineage>
</organism>
<dbReference type="PANTHER" id="PTHR33121">
    <property type="entry name" value="CYCLIC DI-GMP PHOSPHODIESTERASE PDEF"/>
    <property type="match status" value="1"/>
</dbReference>
<dbReference type="RefSeq" id="WP_153741507.1">
    <property type="nucleotide sequence ID" value="NZ_WBMP01000020.1"/>
</dbReference>
<dbReference type="CDD" id="cd01948">
    <property type="entry name" value="EAL"/>
    <property type="match status" value="1"/>
</dbReference>